<evidence type="ECO:0000313" key="6">
    <source>
        <dbReference type="Proteomes" id="UP000256779"/>
    </source>
</evidence>
<dbReference type="InterPro" id="IPR036514">
    <property type="entry name" value="SGNH_hydro_sf"/>
</dbReference>
<proteinExistence type="inferred from homology"/>
<dbReference type="Gene3D" id="2.60.120.430">
    <property type="entry name" value="Galactose-binding lectin"/>
    <property type="match status" value="1"/>
</dbReference>
<protein>
    <submittedName>
        <fullName evidence="5">Lysophospholipase L1-like esterase</fullName>
    </submittedName>
</protein>
<dbReference type="EMBL" id="QREG01000001">
    <property type="protein sequence ID" value="REE05507.1"/>
    <property type="molecule type" value="Genomic_DNA"/>
</dbReference>
<dbReference type="PANTHER" id="PTHR43695">
    <property type="entry name" value="PUTATIVE (AFU_ORTHOLOGUE AFUA_2G17250)-RELATED"/>
    <property type="match status" value="1"/>
</dbReference>
<dbReference type="InterPro" id="IPR037459">
    <property type="entry name" value="RhgT-like"/>
</dbReference>
<comment type="caution">
    <text evidence="5">The sequence shown here is derived from an EMBL/GenBank/DDBJ whole genome shotgun (WGS) entry which is preliminary data.</text>
</comment>
<dbReference type="InterPro" id="IPR013830">
    <property type="entry name" value="SGNH_hydro"/>
</dbReference>
<feature type="signal peptide" evidence="3">
    <location>
        <begin position="1"/>
        <end position="19"/>
    </location>
</feature>
<organism evidence="5 6">
    <name type="scientific">Marinoscillum furvescens DSM 4134</name>
    <dbReference type="NCBI Taxonomy" id="1122208"/>
    <lineage>
        <taxon>Bacteria</taxon>
        <taxon>Pseudomonadati</taxon>
        <taxon>Bacteroidota</taxon>
        <taxon>Cytophagia</taxon>
        <taxon>Cytophagales</taxon>
        <taxon>Reichenbachiellaceae</taxon>
        <taxon>Marinoscillum</taxon>
    </lineage>
</organism>
<accession>A0A3D9LFY1</accession>
<dbReference type="PANTHER" id="PTHR43695:SF1">
    <property type="entry name" value="RHAMNOGALACTURONAN ACETYLESTERASE"/>
    <property type="match status" value="1"/>
</dbReference>
<dbReference type="Proteomes" id="UP000256779">
    <property type="component" value="Unassembled WGS sequence"/>
</dbReference>
<feature type="domain" description="SGNH hydrolase-type esterase" evidence="4">
    <location>
        <begin position="178"/>
        <end position="364"/>
    </location>
</feature>
<feature type="chain" id="PRO_5017681667" evidence="3">
    <location>
        <begin position="20"/>
        <end position="421"/>
    </location>
</feature>
<dbReference type="OrthoDB" id="9807041at2"/>
<gene>
    <name evidence="5" type="ORF">C7460_10122</name>
</gene>
<evidence type="ECO:0000256" key="2">
    <source>
        <dbReference type="ARBA" id="ARBA00022801"/>
    </source>
</evidence>
<dbReference type="CDD" id="cd01821">
    <property type="entry name" value="Rhamnogalacturan_acetylesterase_like"/>
    <property type="match status" value="1"/>
</dbReference>
<dbReference type="AlphaFoldDB" id="A0A3D9LFY1"/>
<dbReference type="SUPFAM" id="SSF52266">
    <property type="entry name" value="SGNH hydrolase"/>
    <property type="match status" value="1"/>
</dbReference>
<keyword evidence="6" id="KW-1185">Reference proteome</keyword>
<evidence type="ECO:0000256" key="3">
    <source>
        <dbReference type="SAM" id="SignalP"/>
    </source>
</evidence>
<evidence type="ECO:0000256" key="1">
    <source>
        <dbReference type="ARBA" id="ARBA00008668"/>
    </source>
</evidence>
<name>A0A3D9LFY1_MARFU</name>
<dbReference type="SUPFAM" id="SSF49785">
    <property type="entry name" value="Galactose-binding domain-like"/>
    <property type="match status" value="1"/>
</dbReference>
<keyword evidence="3" id="KW-0732">Signal</keyword>
<comment type="similarity">
    <text evidence="1">Belongs to the 'GDSL' lipolytic enzyme family.</text>
</comment>
<dbReference type="Pfam" id="PF13472">
    <property type="entry name" value="Lipase_GDSL_2"/>
    <property type="match status" value="1"/>
</dbReference>
<evidence type="ECO:0000313" key="5">
    <source>
        <dbReference type="EMBL" id="REE05507.1"/>
    </source>
</evidence>
<dbReference type="Gene3D" id="3.40.50.1110">
    <property type="entry name" value="SGNH hydrolase"/>
    <property type="match status" value="1"/>
</dbReference>
<sequence>MQIHLILLLIMLFQPTGQADLDQVKDALLINLQGEKVTASSTGIAKGWDFSFSGDFSFSSQCQTQSSFVLWTKVPEGNYLVNIVTGSGSNLTVKAESRRLMVYDHTTLRSDSDTLTFAVNVRTPVINSEEQISLKERELDYLNWDEYLTLEFAGGCPNIRAITIERATTLPTIFLAGNSTVVDQEREPWASWGQMLPLFLKSDIVVANFAESGETLRSFIAAKRLRKIESLIKPGDFLCMEFAHNDQKPGWTHVEPFTTYQEELMKFVRLARDSQATPVLITSTNRRKFDSEGKIINTLEEYPAAMRELASREGILLIDLNEMSRQLYETLGVEGSKKAFVHYEKGTFPWQDKALADNTHFSTYGAFQLAKCVVQAISASDSPLKTHLAIEESYSPLQPDDYLSWKWPVTSTGSVIKPDGN</sequence>
<dbReference type="InterPro" id="IPR008979">
    <property type="entry name" value="Galactose-bd-like_sf"/>
</dbReference>
<reference evidence="5 6" key="1">
    <citation type="submission" date="2018-07" db="EMBL/GenBank/DDBJ databases">
        <title>Genomic Encyclopedia of Type Strains, Phase IV (KMG-IV): sequencing the most valuable type-strain genomes for metagenomic binning, comparative biology and taxonomic classification.</title>
        <authorList>
            <person name="Goeker M."/>
        </authorList>
    </citation>
    <scope>NUCLEOTIDE SEQUENCE [LARGE SCALE GENOMIC DNA]</scope>
    <source>
        <strain evidence="5 6">DSM 4134</strain>
    </source>
</reference>
<dbReference type="GO" id="GO:0016788">
    <property type="term" value="F:hydrolase activity, acting on ester bonds"/>
    <property type="evidence" value="ECO:0007669"/>
    <property type="project" value="UniProtKB-ARBA"/>
</dbReference>
<keyword evidence="2" id="KW-0378">Hydrolase</keyword>
<evidence type="ECO:0000259" key="4">
    <source>
        <dbReference type="Pfam" id="PF13472"/>
    </source>
</evidence>